<sequence length="390" mass="43308">MVSKPPKSRQVVARTRKFGHILGGAVAQLLKRSLHGLSRKPNKKLDKRMSGLERRQPPDYGGGLSPKDPAGRSRSRLEMQPNNLDDSFNFLRNVLLAYWYYFWCPRAIGSEPGTDTAQAFLDDCNGIFAAYGACEDGTDSGSGTGSGGTDPATLGGTTVAGNSSWGAPRKCQKGNGKDKGNKSNRDATSAASLGQGNRPDLLCPHFFQGRWGEVCHQQYKRIGDVRQHLWRRHRQILHCPVCGLAFDSEEDSETHINQRTCVPAAFYHPGMTRDQWGDICARAQAPPHTVNGGDEERWFQIWDILFPGQPRPPSPYIDGSLFAMQFDYIARMFVDEGGARALVTELYPLDAPNVHPEYRQGLEAVFEDLIRRLVARAGEEGRLHSTNRPQ</sequence>
<reference evidence="2 3" key="1">
    <citation type="submission" date="2023-01" db="EMBL/GenBank/DDBJ databases">
        <title>Analysis of 21 Apiospora genomes using comparative genomics revels a genus with tremendous synthesis potential of carbohydrate active enzymes and secondary metabolites.</title>
        <authorList>
            <person name="Sorensen T."/>
        </authorList>
    </citation>
    <scope>NUCLEOTIDE SEQUENCE [LARGE SCALE GENOMIC DNA]</scope>
    <source>
        <strain evidence="2 3">CBS 24483</strain>
    </source>
</reference>
<name>A0ABR1Q594_9PEZI</name>
<dbReference type="GeneID" id="92080755"/>
<dbReference type="EMBL" id="JAQQWE010000007">
    <property type="protein sequence ID" value="KAK7947150.1"/>
    <property type="molecule type" value="Genomic_DNA"/>
</dbReference>
<dbReference type="PANTHER" id="PTHR38166:SF1">
    <property type="entry name" value="C2H2-TYPE DOMAIN-CONTAINING PROTEIN"/>
    <property type="match status" value="1"/>
</dbReference>
<keyword evidence="3" id="KW-1185">Reference proteome</keyword>
<organism evidence="2 3">
    <name type="scientific">Apiospora aurea</name>
    <dbReference type="NCBI Taxonomy" id="335848"/>
    <lineage>
        <taxon>Eukaryota</taxon>
        <taxon>Fungi</taxon>
        <taxon>Dikarya</taxon>
        <taxon>Ascomycota</taxon>
        <taxon>Pezizomycotina</taxon>
        <taxon>Sordariomycetes</taxon>
        <taxon>Xylariomycetidae</taxon>
        <taxon>Amphisphaeriales</taxon>
        <taxon>Apiosporaceae</taxon>
        <taxon>Apiospora</taxon>
    </lineage>
</organism>
<feature type="compositionally biased region" description="Basic and acidic residues" evidence="1">
    <location>
        <begin position="175"/>
        <end position="185"/>
    </location>
</feature>
<feature type="compositionally biased region" description="Basic and acidic residues" evidence="1">
    <location>
        <begin position="43"/>
        <end position="57"/>
    </location>
</feature>
<feature type="region of interest" description="Disordered" evidence="1">
    <location>
        <begin position="34"/>
        <end position="82"/>
    </location>
</feature>
<proteinExistence type="predicted"/>
<comment type="caution">
    <text evidence="2">The sequence shown here is derived from an EMBL/GenBank/DDBJ whole genome shotgun (WGS) entry which is preliminary data.</text>
</comment>
<evidence type="ECO:0000313" key="3">
    <source>
        <dbReference type="Proteomes" id="UP001391051"/>
    </source>
</evidence>
<feature type="compositionally biased region" description="Polar residues" evidence="1">
    <location>
        <begin position="155"/>
        <end position="165"/>
    </location>
</feature>
<gene>
    <name evidence="2" type="ORF">PG986_011471</name>
</gene>
<dbReference type="RefSeq" id="XP_066697184.1">
    <property type="nucleotide sequence ID" value="XM_066847693.1"/>
</dbReference>
<evidence type="ECO:0008006" key="4">
    <source>
        <dbReference type="Google" id="ProtNLM"/>
    </source>
</evidence>
<dbReference type="Proteomes" id="UP001391051">
    <property type="component" value="Unassembled WGS sequence"/>
</dbReference>
<protein>
    <recommendedName>
        <fullName evidence="4">C2H2-type domain-containing protein</fullName>
    </recommendedName>
</protein>
<accession>A0ABR1Q594</accession>
<feature type="region of interest" description="Disordered" evidence="1">
    <location>
        <begin position="139"/>
        <end position="193"/>
    </location>
</feature>
<evidence type="ECO:0000313" key="2">
    <source>
        <dbReference type="EMBL" id="KAK7947150.1"/>
    </source>
</evidence>
<evidence type="ECO:0000256" key="1">
    <source>
        <dbReference type="SAM" id="MobiDB-lite"/>
    </source>
</evidence>
<dbReference type="PANTHER" id="PTHR38166">
    <property type="entry name" value="C2H2-TYPE DOMAIN-CONTAINING PROTEIN-RELATED"/>
    <property type="match status" value="1"/>
</dbReference>